<name>A0A2V4A5X7_9BACT</name>
<comment type="subcellular location">
    <subcellularLocation>
        <location evidence="1 8">Cell outer membrane</location>
        <topology evidence="1 8">Multi-pass membrane protein</topology>
    </subcellularLocation>
</comment>
<comment type="caution">
    <text evidence="10">The sequence shown here is derived from an EMBL/GenBank/DDBJ whole genome shotgun (WGS) entry which is preliminary data.</text>
</comment>
<accession>A0A2V4A5X7</accession>
<dbReference type="EMBL" id="QFLI01000001">
    <property type="protein sequence ID" value="PXY02780.1"/>
    <property type="molecule type" value="Genomic_DNA"/>
</dbReference>
<evidence type="ECO:0000256" key="2">
    <source>
        <dbReference type="ARBA" id="ARBA00022448"/>
    </source>
</evidence>
<keyword evidence="6 8" id="KW-0472">Membrane</keyword>
<dbReference type="NCBIfam" id="TIGR04056">
    <property type="entry name" value="OMP_RagA_SusC"/>
    <property type="match status" value="1"/>
</dbReference>
<gene>
    <name evidence="10" type="ORF">DF185_01420</name>
</gene>
<dbReference type="PROSITE" id="PS52016">
    <property type="entry name" value="TONB_DEPENDENT_REC_3"/>
    <property type="match status" value="1"/>
</dbReference>
<reference evidence="10 11" key="1">
    <citation type="submission" date="2018-05" db="EMBL/GenBank/DDBJ databases">
        <title>Marinifilum breve JC075T sp. nov., a marine bacterium isolated from Yongle Blue Hole in the South China Sea.</title>
        <authorList>
            <person name="Fu T."/>
        </authorList>
    </citation>
    <scope>NUCLEOTIDE SEQUENCE [LARGE SCALE GENOMIC DNA]</scope>
    <source>
        <strain evidence="10 11">JC075</strain>
    </source>
</reference>
<evidence type="ECO:0000256" key="1">
    <source>
        <dbReference type="ARBA" id="ARBA00004571"/>
    </source>
</evidence>
<evidence type="ECO:0000256" key="6">
    <source>
        <dbReference type="ARBA" id="ARBA00023136"/>
    </source>
</evidence>
<dbReference type="SUPFAM" id="SSF56935">
    <property type="entry name" value="Porins"/>
    <property type="match status" value="1"/>
</dbReference>
<evidence type="ECO:0000256" key="4">
    <source>
        <dbReference type="ARBA" id="ARBA00022692"/>
    </source>
</evidence>
<feature type="domain" description="TonB-dependent receptor plug" evidence="9">
    <location>
        <begin position="118"/>
        <end position="251"/>
    </location>
</feature>
<keyword evidence="2 8" id="KW-0813">Transport</keyword>
<protein>
    <recommendedName>
        <fullName evidence="9">TonB-dependent receptor plug domain-containing protein</fullName>
    </recommendedName>
</protein>
<proteinExistence type="inferred from homology"/>
<evidence type="ECO:0000256" key="7">
    <source>
        <dbReference type="ARBA" id="ARBA00023237"/>
    </source>
</evidence>
<evidence type="ECO:0000256" key="5">
    <source>
        <dbReference type="ARBA" id="ARBA00022729"/>
    </source>
</evidence>
<evidence type="ECO:0000256" key="3">
    <source>
        <dbReference type="ARBA" id="ARBA00022452"/>
    </source>
</evidence>
<evidence type="ECO:0000313" key="10">
    <source>
        <dbReference type="EMBL" id="PXY02780.1"/>
    </source>
</evidence>
<keyword evidence="3 8" id="KW-1134">Transmembrane beta strand</keyword>
<dbReference type="Gene3D" id="2.40.170.20">
    <property type="entry name" value="TonB-dependent receptor, beta-barrel domain"/>
    <property type="match status" value="1"/>
</dbReference>
<keyword evidence="11" id="KW-1185">Reference proteome</keyword>
<dbReference type="InterPro" id="IPR036942">
    <property type="entry name" value="Beta-barrel_TonB_sf"/>
</dbReference>
<dbReference type="InterPro" id="IPR037066">
    <property type="entry name" value="Plug_dom_sf"/>
</dbReference>
<keyword evidence="5" id="KW-0732">Signal</keyword>
<dbReference type="GO" id="GO:0009279">
    <property type="term" value="C:cell outer membrane"/>
    <property type="evidence" value="ECO:0007669"/>
    <property type="project" value="UniProtKB-SubCell"/>
</dbReference>
<comment type="similarity">
    <text evidence="8">Belongs to the TonB-dependent receptor family.</text>
</comment>
<evidence type="ECO:0000313" key="11">
    <source>
        <dbReference type="Proteomes" id="UP000248079"/>
    </source>
</evidence>
<keyword evidence="4 8" id="KW-0812">Transmembrane</keyword>
<dbReference type="Gene3D" id="2.60.40.1120">
    <property type="entry name" value="Carboxypeptidase-like, regulatory domain"/>
    <property type="match status" value="1"/>
</dbReference>
<sequence>MVRIYLIALLVLLQFQLFAQGLMVTGTVTDASDKLGIPGVTVLEKGTANGVTTDFDGKFNLKVSKANAELMFSFIGYETQFIPVNGQKVINVKLKSADQKLNEVVVLGYGSVKSREAVVGSVEQVKSDELLKHSNAQSVDQMLEGQVAGVYLESDDGNPNSPVRVRIRGNNSLPDLGSNITASSEPLYILDGVPLLDALNPNIDDPSGSSANEQIKINPLALINPEDIESVSILKDASAAAIYGANAANGVVIITTKKGVKGKTRVSLSHKTLLSSPINKIKYLNTDQYVELASEWYRNSTDYSEERIAEEIGSTDIYTNWKDLTLQNSISHQTNLSISGGSDKVTYRLSLGYKDNETTTKGNDSESITSRLSIDAELAKGIRLSYAGGITTFKSDKYAAFATYAFKPNIPVYDENGDYTMVEFYANPLADLDQNINESDKFYTNNSLKLNINLSKNLRSESMFGLDYTNTKQFTFYSKENGRGEDDGGRIKETRKENNNWVTYTQLVYNGEYKNHSFSTTAGIQLKHEERSSTTAYETNLLTEKIKVLGLAPEDEYSKVRATEGEDATRSYYGRFNYDFKKRYFLSINYRSDASSYFGGDQQVENFASIGGSWTISKENFWKENDVVNFLKLKASYGKLGNAKVGSFSARGLYSYGISSSYNGKIIASPYAAANEDLGWQTSWKFNVGLTAKILKKLKFEAEYYNNKTKDGILSLNVSPETGWNNISVNTADFTNSGFEFTLKANNIKLGPLKWTSNFNIGFNENKLDKLSAYADQFTSGNAALIVGESTSLIMGNQYAGVNPDNGNPMWYTKEGVITEEYSLLSNNSNSQKTIIGKSDPDFSGGFSNSFGYKGFNLNFMISYEYGANKMMPYPARDMEKVKSLDIYNKSVNLLDRWQNPGDITDIPRLAYDVSHNPNSSRYLFDQTNIALKSISLNYNFPRTLCERVKLANASVGVNVSNVYTWYKDDSKSGRNGLAEYRYPFPQSRTFAFQLKLGI</sequence>
<organism evidence="10 11">
    <name type="scientific">Marinifilum breve</name>
    <dbReference type="NCBI Taxonomy" id="2184082"/>
    <lineage>
        <taxon>Bacteria</taxon>
        <taxon>Pseudomonadati</taxon>
        <taxon>Bacteroidota</taxon>
        <taxon>Bacteroidia</taxon>
        <taxon>Marinilabiliales</taxon>
        <taxon>Marinifilaceae</taxon>
    </lineage>
</organism>
<evidence type="ECO:0000256" key="8">
    <source>
        <dbReference type="PROSITE-ProRule" id="PRU01360"/>
    </source>
</evidence>
<dbReference type="RefSeq" id="WP_110358939.1">
    <property type="nucleotide sequence ID" value="NZ_QFLI01000001.1"/>
</dbReference>
<dbReference type="SUPFAM" id="SSF49464">
    <property type="entry name" value="Carboxypeptidase regulatory domain-like"/>
    <property type="match status" value="1"/>
</dbReference>
<keyword evidence="7 8" id="KW-0998">Cell outer membrane</keyword>
<dbReference type="InterPro" id="IPR023997">
    <property type="entry name" value="TonB-dep_OMP_SusC/RagA_CS"/>
</dbReference>
<dbReference type="AlphaFoldDB" id="A0A2V4A5X7"/>
<dbReference type="InterPro" id="IPR012910">
    <property type="entry name" value="Plug_dom"/>
</dbReference>
<dbReference type="NCBIfam" id="TIGR04057">
    <property type="entry name" value="SusC_RagA_signa"/>
    <property type="match status" value="1"/>
</dbReference>
<dbReference type="Pfam" id="PF13715">
    <property type="entry name" value="CarbopepD_reg_2"/>
    <property type="match status" value="1"/>
</dbReference>
<dbReference type="OrthoDB" id="9768177at2"/>
<dbReference type="Gene3D" id="2.170.130.10">
    <property type="entry name" value="TonB-dependent receptor, plug domain"/>
    <property type="match status" value="1"/>
</dbReference>
<dbReference type="Pfam" id="PF07715">
    <property type="entry name" value="Plug"/>
    <property type="match status" value="1"/>
</dbReference>
<dbReference type="GO" id="GO:0044718">
    <property type="term" value="P:siderophore transmembrane transport"/>
    <property type="evidence" value="ECO:0007669"/>
    <property type="project" value="TreeGrafter"/>
</dbReference>
<dbReference type="InterPro" id="IPR008969">
    <property type="entry name" value="CarboxyPept-like_regulatory"/>
</dbReference>
<evidence type="ECO:0000259" key="9">
    <source>
        <dbReference type="Pfam" id="PF07715"/>
    </source>
</evidence>
<dbReference type="PANTHER" id="PTHR30069">
    <property type="entry name" value="TONB-DEPENDENT OUTER MEMBRANE RECEPTOR"/>
    <property type="match status" value="1"/>
</dbReference>
<dbReference type="Proteomes" id="UP000248079">
    <property type="component" value="Unassembled WGS sequence"/>
</dbReference>
<dbReference type="InterPro" id="IPR039426">
    <property type="entry name" value="TonB-dep_rcpt-like"/>
</dbReference>
<dbReference type="PANTHER" id="PTHR30069:SF29">
    <property type="entry name" value="HEMOGLOBIN AND HEMOGLOBIN-HAPTOGLOBIN-BINDING PROTEIN 1-RELATED"/>
    <property type="match status" value="1"/>
</dbReference>
<dbReference type="GO" id="GO:0015344">
    <property type="term" value="F:siderophore uptake transmembrane transporter activity"/>
    <property type="evidence" value="ECO:0007669"/>
    <property type="project" value="TreeGrafter"/>
</dbReference>
<dbReference type="InterPro" id="IPR023996">
    <property type="entry name" value="TonB-dep_OMP_SusC/RagA"/>
</dbReference>